<comment type="similarity">
    <text evidence="2 9">Belongs to the syndecan proteoglycan family.</text>
</comment>
<dbReference type="PANTHER" id="PTHR10915:SF1">
    <property type="entry name" value="SYNDECAN"/>
    <property type="match status" value="1"/>
</dbReference>
<dbReference type="PANTHER" id="PTHR10915">
    <property type="entry name" value="SYNDECAN"/>
    <property type="match status" value="1"/>
</dbReference>
<feature type="compositionally biased region" description="Pro residues" evidence="10">
    <location>
        <begin position="164"/>
        <end position="173"/>
    </location>
</feature>
<evidence type="ECO:0000256" key="10">
    <source>
        <dbReference type="SAM" id="MobiDB-lite"/>
    </source>
</evidence>
<proteinExistence type="inferred from homology"/>
<keyword evidence="12" id="KW-0732">Signal</keyword>
<evidence type="ECO:0000256" key="1">
    <source>
        <dbReference type="ARBA" id="ARBA00004479"/>
    </source>
</evidence>
<evidence type="ECO:0000256" key="2">
    <source>
        <dbReference type="ARBA" id="ARBA00005343"/>
    </source>
</evidence>
<dbReference type="AlphaFoldDB" id="A0A8S1H0N9"/>
<evidence type="ECO:0000256" key="3">
    <source>
        <dbReference type="ARBA" id="ARBA00022692"/>
    </source>
</evidence>
<evidence type="ECO:0000256" key="11">
    <source>
        <dbReference type="SAM" id="Phobius"/>
    </source>
</evidence>
<feature type="compositionally biased region" description="Polar residues" evidence="10">
    <location>
        <begin position="58"/>
        <end position="89"/>
    </location>
</feature>
<evidence type="ECO:0000256" key="6">
    <source>
        <dbReference type="ARBA" id="ARBA00023136"/>
    </source>
</evidence>
<dbReference type="Pfam" id="PF01034">
    <property type="entry name" value="Syndecan"/>
    <property type="match status" value="1"/>
</dbReference>
<feature type="transmembrane region" description="Helical" evidence="11">
    <location>
        <begin position="203"/>
        <end position="227"/>
    </location>
</feature>
<dbReference type="InterPro" id="IPR001050">
    <property type="entry name" value="Syndecan"/>
</dbReference>
<sequence>MSRGNFRAKLLQATILLLAICSSFSALQSGKAKKIYGTLPRRWKGAEIHGDDVHGSGSPESNKSSPVDKQPSASTIRPTKTTTVVSSFQPVPIKPVATVDSRKELSVDNDDDDVDDDIDDEDDDEDITNENDGDSHPAPVTNLFDSIQPITTSTTRILSTTVIPAPPPKPIPTSSPRDINGKATTTERTGPFSPFHETMTKGIFAAVAGGIIVAVITAILLVLFVIFRIKKKDEGSYALDEPKPRPYVGYAYTKASTKEFYA</sequence>
<comment type="subcellular location">
    <subcellularLocation>
        <location evidence="1 9">Membrane</location>
        <topology evidence="1 9">Single-pass type I membrane protein</topology>
    </subcellularLocation>
</comment>
<keyword evidence="6 11" id="KW-0472">Membrane</keyword>
<evidence type="ECO:0000256" key="9">
    <source>
        <dbReference type="RuleBase" id="RU000649"/>
    </source>
</evidence>
<dbReference type="InterPro" id="IPR027789">
    <property type="entry name" value="Syndecan/Neurexin_dom"/>
</dbReference>
<keyword evidence="7 9" id="KW-0325">Glycoprotein</keyword>
<name>A0A8S1H0N9_9PELO</name>
<dbReference type="GO" id="GO:0009986">
    <property type="term" value="C:cell surface"/>
    <property type="evidence" value="ECO:0007669"/>
    <property type="project" value="TreeGrafter"/>
</dbReference>
<feature type="domain" description="Syndecan/Neurexin" evidence="13">
    <location>
        <begin position="201"/>
        <end position="260"/>
    </location>
</feature>
<feature type="region of interest" description="Disordered" evidence="10">
    <location>
        <begin position="161"/>
        <end position="194"/>
    </location>
</feature>
<keyword evidence="5 11" id="KW-1133">Transmembrane helix</keyword>
<comment type="caution">
    <text evidence="14">The sequence shown here is derived from an EMBL/GenBank/DDBJ whole genome shotgun (WGS) entry which is preliminary data.</text>
</comment>
<feature type="region of interest" description="Disordered" evidence="10">
    <location>
        <begin position="47"/>
        <end position="144"/>
    </location>
</feature>
<dbReference type="EMBL" id="CAJGYM010000009">
    <property type="protein sequence ID" value="CAD6188684.1"/>
    <property type="molecule type" value="Genomic_DNA"/>
</dbReference>
<evidence type="ECO:0000313" key="14">
    <source>
        <dbReference type="EMBL" id="CAD6188684.1"/>
    </source>
</evidence>
<evidence type="ECO:0000313" key="15">
    <source>
        <dbReference type="Proteomes" id="UP000835052"/>
    </source>
</evidence>
<reference evidence="14" key="1">
    <citation type="submission" date="2020-10" db="EMBL/GenBank/DDBJ databases">
        <authorList>
            <person name="Kikuchi T."/>
        </authorList>
    </citation>
    <scope>NUCLEOTIDE SEQUENCE</scope>
    <source>
        <strain evidence="14">NKZ352</strain>
    </source>
</reference>
<protein>
    <recommendedName>
        <fullName evidence="9">Syndecan</fullName>
    </recommendedName>
</protein>
<accession>A0A8S1H0N9</accession>
<comment type="function">
    <text evidence="9">Cell surface proteoglycan.</text>
</comment>
<dbReference type="InterPro" id="IPR030479">
    <property type="entry name" value="Syndecan_CS"/>
</dbReference>
<gene>
    <name evidence="14" type="ORF">CAUJ_LOCUS4603</name>
</gene>
<dbReference type="OrthoDB" id="10044468at2759"/>
<evidence type="ECO:0000259" key="13">
    <source>
        <dbReference type="Pfam" id="PF01034"/>
    </source>
</evidence>
<dbReference type="GO" id="GO:0016020">
    <property type="term" value="C:membrane"/>
    <property type="evidence" value="ECO:0007669"/>
    <property type="project" value="UniProtKB-SubCell"/>
</dbReference>
<keyword evidence="3 9" id="KW-0812">Transmembrane</keyword>
<feature type="compositionally biased region" description="Acidic residues" evidence="10">
    <location>
        <begin position="107"/>
        <end position="132"/>
    </location>
</feature>
<dbReference type="Proteomes" id="UP000835052">
    <property type="component" value="Unassembled WGS sequence"/>
</dbReference>
<keyword evidence="15" id="KW-1185">Reference proteome</keyword>
<dbReference type="PROSITE" id="PS00964">
    <property type="entry name" value="SYNDECAN"/>
    <property type="match status" value="1"/>
</dbReference>
<feature type="signal peptide" evidence="12">
    <location>
        <begin position="1"/>
        <end position="32"/>
    </location>
</feature>
<evidence type="ECO:0000256" key="12">
    <source>
        <dbReference type="SAM" id="SignalP"/>
    </source>
</evidence>
<dbReference type="GO" id="GO:0016477">
    <property type="term" value="P:cell migration"/>
    <property type="evidence" value="ECO:0007669"/>
    <property type="project" value="TreeGrafter"/>
</dbReference>
<evidence type="ECO:0000256" key="7">
    <source>
        <dbReference type="ARBA" id="ARBA00023180"/>
    </source>
</evidence>
<evidence type="ECO:0000256" key="5">
    <source>
        <dbReference type="ARBA" id="ARBA00022989"/>
    </source>
</evidence>
<keyword evidence="8 9" id="KW-0357">Heparan sulfate</keyword>
<feature type="chain" id="PRO_5035922864" description="Syndecan" evidence="12">
    <location>
        <begin position="33"/>
        <end position="262"/>
    </location>
</feature>
<organism evidence="14 15">
    <name type="scientific">Caenorhabditis auriculariae</name>
    <dbReference type="NCBI Taxonomy" id="2777116"/>
    <lineage>
        <taxon>Eukaryota</taxon>
        <taxon>Metazoa</taxon>
        <taxon>Ecdysozoa</taxon>
        <taxon>Nematoda</taxon>
        <taxon>Chromadorea</taxon>
        <taxon>Rhabditida</taxon>
        <taxon>Rhabditina</taxon>
        <taxon>Rhabditomorpha</taxon>
        <taxon>Rhabditoidea</taxon>
        <taxon>Rhabditidae</taxon>
        <taxon>Peloderinae</taxon>
        <taxon>Caenorhabditis</taxon>
    </lineage>
</organism>
<evidence type="ECO:0000256" key="8">
    <source>
        <dbReference type="ARBA" id="ARBA00023207"/>
    </source>
</evidence>
<keyword evidence="4 9" id="KW-0654">Proteoglycan</keyword>
<evidence type="ECO:0000256" key="4">
    <source>
        <dbReference type="ARBA" id="ARBA00022974"/>
    </source>
</evidence>